<dbReference type="EMBL" id="SIXC01000004">
    <property type="protein sequence ID" value="TBH80700.1"/>
    <property type="molecule type" value="Genomic_DNA"/>
</dbReference>
<feature type="signal peptide" evidence="3">
    <location>
        <begin position="1"/>
        <end position="27"/>
    </location>
</feature>
<feature type="chain" id="PRO_5026285138" evidence="3">
    <location>
        <begin position="28"/>
        <end position="329"/>
    </location>
</feature>
<keyword evidence="2" id="KW-0479">Metal-binding</keyword>
<protein>
    <submittedName>
        <fullName evidence="4">Extracellular solute-binding protein</fullName>
    </submittedName>
</protein>
<comment type="caution">
    <text evidence="4">The sequence shown here is derived from an EMBL/GenBank/DDBJ whole genome shotgun (WGS) entry which is preliminary data.</text>
</comment>
<dbReference type="InterPro" id="IPR026045">
    <property type="entry name" value="Ferric-bd"/>
</dbReference>
<evidence type="ECO:0000256" key="2">
    <source>
        <dbReference type="PIRSR" id="PIRSR002825-1"/>
    </source>
</evidence>
<name>A0A6H3FEY9_9BACT</name>
<dbReference type="PANTHER" id="PTHR30006">
    <property type="entry name" value="THIAMINE-BINDING PERIPLASMIC PROTEIN-RELATED"/>
    <property type="match status" value="1"/>
</dbReference>
<proteinExistence type="predicted"/>
<dbReference type="Proteomes" id="UP000292919">
    <property type="component" value="Unassembled WGS sequence"/>
</dbReference>
<dbReference type="Gene3D" id="3.40.190.10">
    <property type="entry name" value="Periplasmic binding protein-like II"/>
    <property type="match status" value="2"/>
</dbReference>
<organism evidence="4 5">
    <name type="scientific">Desulfovibrio legallii</name>
    <dbReference type="NCBI Taxonomy" id="571438"/>
    <lineage>
        <taxon>Bacteria</taxon>
        <taxon>Pseudomonadati</taxon>
        <taxon>Thermodesulfobacteriota</taxon>
        <taxon>Desulfovibrionia</taxon>
        <taxon>Desulfovibrionales</taxon>
        <taxon>Desulfovibrionaceae</taxon>
        <taxon>Desulfovibrio</taxon>
    </lineage>
</organism>
<evidence type="ECO:0000313" key="4">
    <source>
        <dbReference type="EMBL" id="TBH80700.1"/>
    </source>
</evidence>
<dbReference type="AlphaFoldDB" id="A0A6H3FEY9"/>
<dbReference type="GO" id="GO:0046872">
    <property type="term" value="F:metal ion binding"/>
    <property type="evidence" value="ECO:0007669"/>
    <property type="project" value="UniProtKB-KW"/>
</dbReference>
<dbReference type="Pfam" id="PF13343">
    <property type="entry name" value="SBP_bac_6"/>
    <property type="match status" value="1"/>
</dbReference>
<keyword evidence="5" id="KW-1185">Reference proteome</keyword>
<reference evidence="4 5" key="1">
    <citation type="submission" date="2018-12" db="EMBL/GenBank/DDBJ databases">
        <title>First genome draft of Desulfovibrio legallis sp. nov.</title>
        <authorList>
            <person name="Ben Dhia O."/>
            <person name="Najjari A."/>
            <person name="Ferjani R."/>
            <person name="Fhoula I."/>
            <person name="Fardeau M.-L."/>
            <person name="Boudabbous A."/>
            <person name="Ouzari H.I."/>
        </authorList>
    </citation>
    <scope>NUCLEOTIDE SEQUENCE [LARGE SCALE GENOMIC DNA]</scope>
    <source>
        <strain evidence="4 5">H1T</strain>
    </source>
</reference>
<dbReference type="SUPFAM" id="SSF53850">
    <property type="entry name" value="Periplasmic binding protein-like II"/>
    <property type="match status" value="1"/>
</dbReference>
<evidence type="ECO:0000256" key="1">
    <source>
        <dbReference type="ARBA" id="ARBA00022729"/>
    </source>
</evidence>
<feature type="binding site" evidence="2">
    <location>
        <position position="217"/>
    </location>
    <ligand>
        <name>Fe cation</name>
        <dbReference type="ChEBI" id="CHEBI:24875"/>
    </ligand>
</feature>
<evidence type="ECO:0000313" key="5">
    <source>
        <dbReference type="Proteomes" id="UP000292919"/>
    </source>
</evidence>
<evidence type="ECO:0000256" key="3">
    <source>
        <dbReference type="SAM" id="SignalP"/>
    </source>
</evidence>
<accession>A0A6H3FEY9</accession>
<keyword evidence="2" id="KW-0408">Iron</keyword>
<gene>
    <name evidence="4" type="ORF">EB812_03715</name>
</gene>
<keyword evidence="1 3" id="KW-0732">Signal</keyword>
<dbReference type="RefSeq" id="WP_118229294.1">
    <property type="nucleotide sequence ID" value="NZ_JAQDZC010000001.1"/>
</dbReference>
<dbReference type="PIRSF" id="PIRSF002825">
    <property type="entry name" value="CfbpA"/>
    <property type="match status" value="1"/>
</dbReference>
<sequence length="329" mass="35982">MNACSKKLCSLLVLVALTLCLATAAVAREVVLYSSNQPDMLDAISLDFEKKTGIKLTVVRMGTGEAMKRIAAERANPLCDVFWSGDVAVLDNAKADFMPYASPEAAVLPPAFVEKDHRWTAANMHLMIIMANTRLVPTADMPKTWKDLLDPKWKDKVVMANPLKSGSAYAQVYGIYKLYGWDGLKQLLNNVKILDSSSLVYKGTAEGEFPLAITMEYAAHRYVAGGAQDVRVIYPADGVIAAPEGAAVIAGCKHPQEAKALVDYLLSQPVVDGIFQKYFRRPARPDAVAVAGMPTLQNITLLQSFDPAEANALQKQLLGWWKKQVLQKP</sequence>